<evidence type="ECO:0000313" key="2">
    <source>
        <dbReference type="Proteomes" id="UP000054630"/>
    </source>
</evidence>
<gene>
    <name evidence="1" type="ORF">T07_14230</name>
</gene>
<dbReference type="OrthoDB" id="5851910at2759"/>
<name>A0A0V0RB80_9BILA</name>
<comment type="caution">
    <text evidence="1">The sequence shown here is derived from an EMBL/GenBank/DDBJ whole genome shotgun (WGS) entry which is preliminary data.</text>
</comment>
<dbReference type="Proteomes" id="UP000054630">
    <property type="component" value="Unassembled WGS sequence"/>
</dbReference>
<reference evidence="1 2" key="1">
    <citation type="submission" date="2015-01" db="EMBL/GenBank/DDBJ databases">
        <title>Evolution of Trichinella species and genotypes.</title>
        <authorList>
            <person name="Korhonen P.K."/>
            <person name="Edoardo P."/>
            <person name="Giuseppe L.R."/>
            <person name="Gasser R.B."/>
        </authorList>
    </citation>
    <scope>NUCLEOTIDE SEQUENCE [LARGE SCALE GENOMIC DNA]</scope>
    <source>
        <strain evidence="1">ISS37</strain>
    </source>
</reference>
<sequence length="50" mass="5950">MFMIVMDAHSKWPEVLYMPRITTELTIESLRTIHSPMVKWKYSLTPSSEH</sequence>
<accession>A0A0V0RB80</accession>
<proteinExistence type="predicted"/>
<dbReference type="EMBL" id="JYDL01001990">
    <property type="protein sequence ID" value="KRX11530.1"/>
    <property type="molecule type" value="Genomic_DNA"/>
</dbReference>
<dbReference type="AlphaFoldDB" id="A0A0V0RB80"/>
<protein>
    <submittedName>
        <fullName evidence="1">Uncharacterized protein</fullName>
    </submittedName>
</protein>
<keyword evidence="2" id="KW-1185">Reference proteome</keyword>
<organism evidence="1 2">
    <name type="scientific">Trichinella nelsoni</name>
    <dbReference type="NCBI Taxonomy" id="6336"/>
    <lineage>
        <taxon>Eukaryota</taxon>
        <taxon>Metazoa</taxon>
        <taxon>Ecdysozoa</taxon>
        <taxon>Nematoda</taxon>
        <taxon>Enoplea</taxon>
        <taxon>Dorylaimia</taxon>
        <taxon>Trichinellida</taxon>
        <taxon>Trichinellidae</taxon>
        <taxon>Trichinella</taxon>
    </lineage>
</organism>
<evidence type="ECO:0000313" key="1">
    <source>
        <dbReference type="EMBL" id="KRX11530.1"/>
    </source>
</evidence>
<feature type="non-terminal residue" evidence="1">
    <location>
        <position position="50"/>
    </location>
</feature>